<dbReference type="RefSeq" id="WP_260728522.1">
    <property type="nucleotide sequence ID" value="NZ_BAAABS010000015.1"/>
</dbReference>
<keyword evidence="1" id="KW-0285">Flavoprotein</keyword>
<dbReference type="InterPro" id="IPR005025">
    <property type="entry name" value="FMN_Rdtase-like_dom"/>
</dbReference>
<dbReference type="PANTHER" id="PTHR43278">
    <property type="entry name" value="NAD(P)H-DEPENDENT FMN-CONTAINING OXIDOREDUCTASE YWQN-RELATED"/>
    <property type="match status" value="1"/>
</dbReference>
<protein>
    <submittedName>
        <fullName evidence="5">Flavodoxin family protein</fullName>
    </submittedName>
</protein>
<dbReference type="InterPro" id="IPR051796">
    <property type="entry name" value="ISF_SsuE-like"/>
</dbReference>
<feature type="domain" description="NADPH-dependent FMN reductase-like" evidence="4">
    <location>
        <begin position="8"/>
        <end position="160"/>
    </location>
</feature>
<dbReference type="Pfam" id="PF03358">
    <property type="entry name" value="FMN_red"/>
    <property type="match status" value="1"/>
</dbReference>
<dbReference type="PANTHER" id="PTHR43278:SF4">
    <property type="entry name" value="NAD(P)H-DEPENDENT FMN-CONTAINING OXIDOREDUCTASE YWQN-RELATED"/>
    <property type="match status" value="1"/>
</dbReference>
<feature type="region of interest" description="Disordered" evidence="3">
    <location>
        <begin position="213"/>
        <end position="242"/>
    </location>
</feature>
<dbReference type="InterPro" id="IPR029039">
    <property type="entry name" value="Flavoprotein-like_sf"/>
</dbReference>
<dbReference type="Gene3D" id="3.40.50.360">
    <property type="match status" value="1"/>
</dbReference>
<evidence type="ECO:0000259" key="4">
    <source>
        <dbReference type="Pfam" id="PF03358"/>
    </source>
</evidence>
<evidence type="ECO:0000256" key="2">
    <source>
        <dbReference type="ARBA" id="ARBA00022643"/>
    </source>
</evidence>
<evidence type="ECO:0000313" key="5">
    <source>
        <dbReference type="EMBL" id="UWZ39122.1"/>
    </source>
</evidence>
<keyword evidence="6" id="KW-1185">Reference proteome</keyword>
<name>A0ABY5ZB93_9ACTN</name>
<proteinExistence type="predicted"/>
<dbReference type="Proteomes" id="UP001058271">
    <property type="component" value="Chromosome"/>
</dbReference>
<evidence type="ECO:0000256" key="1">
    <source>
        <dbReference type="ARBA" id="ARBA00022630"/>
    </source>
</evidence>
<reference evidence="5" key="1">
    <citation type="submission" date="2021-04" db="EMBL/GenBank/DDBJ databases">
        <title>Biosynthetic gene clusters of Dactylosporangioum roseum.</title>
        <authorList>
            <person name="Hartkoorn R.C."/>
            <person name="Beaudoing E."/>
            <person name="Hot D."/>
            <person name="Moureu S."/>
        </authorList>
    </citation>
    <scope>NUCLEOTIDE SEQUENCE</scope>
    <source>
        <strain evidence="5">NRRL B-16295</strain>
    </source>
</reference>
<dbReference type="SUPFAM" id="SSF52218">
    <property type="entry name" value="Flavoproteins"/>
    <property type="match status" value="1"/>
</dbReference>
<dbReference type="EMBL" id="CP073721">
    <property type="protein sequence ID" value="UWZ39122.1"/>
    <property type="molecule type" value="Genomic_DNA"/>
</dbReference>
<gene>
    <name evidence="5" type="ORF">Drose_13375</name>
</gene>
<accession>A0ABY5ZB93</accession>
<organism evidence="5 6">
    <name type="scientific">Dactylosporangium roseum</name>
    <dbReference type="NCBI Taxonomy" id="47989"/>
    <lineage>
        <taxon>Bacteria</taxon>
        <taxon>Bacillati</taxon>
        <taxon>Actinomycetota</taxon>
        <taxon>Actinomycetes</taxon>
        <taxon>Micromonosporales</taxon>
        <taxon>Micromonosporaceae</taxon>
        <taxon>Dactylosporangium</taxon>
    </lineage>
</organism>
<keyword evidence="2" id="KW-0288">FMN</keyword>
<evidence type="ECO:0000313" key="6">
    <source>
        <dbReference type="Proteomes" id="UP001058271"/>
    </source>
</evidence>
<sequence length="242" mass="25935">MHGTPGIRFVAINGSERTGGNTADILDYCSQLLAARDASLEVVDVSTLDITPCGPCGDCLTRTTPCAVEDGVTAAVERMTTADGIIFAAPVHGFGTAGPMQAFIERAGVGHLRFQRPLTNKVGGVIVLGRRYSHTEVFSQLVLNVLLNRMIMIGSGFPAIVYGDRPGEARHDDEGLDMVSRMVDRMLDLAELLAEHRRLTGAEVLVPRDDTEWSSRLSVPGGRPDHAEHPDLPIPAAARAGR</sequence>
<evidence type="ECO:0000256" key="3">
    <source>
        <dbReference type="SAM" id="MobiDB-lite"/>
    </source>
</evidence>